<protein>
    <submittedName>
        <fullName evidence="2">Uncharacterized protein</fullName>
    </submittedName>
</protein>
<feature type="region of interest" description="Disordered" evidence="1">
    <location>
        <begin position="668"/>
        <end position="687"/>
    </location>
</feature>
<evidence type="ECO:0000256" key="1">
    <source>
        <dbReference type="SAM" id="MobiDB-lite"/>
    </source>
</evidence>
<feature type="compositionally biased region" description="Gly residues" evidence="1">
    <location>
        <begin position="205"/>
        <end position="216"/>
    </location>
</feature>
<name>A0ABR0BVM3_PURLI</name>
<organism evidence="2 3">
    <name type="scientific">Purpureocillium lilacinum</name>
    <name type="common">Paecilomyces lilacinus</name>
    <dbReference type="NCBI Taxonomy" id="33203"/>
    <lineage>
        <taxon>Eukaryota</taxon>
        <taxon>Fungi</taxon>
        <taxon>Dikarya</taxon>
        <taxon>Ascomycota</taxon>
        <taxon>Pezizomycotina</taxon>
        <taxon>Sordariomycetes</taxon>
        <taxon>Hypocreomycetidae</taxon>
        <taxon>Hypocreales</taxon>
        <taxon>Ophiocordycipitaceae</taxon>
        <taxon>Purpureocillium</taxon>
    </lineage>
</organism>
<proteinExistence type="predicted"/>
<feature type="region of interest" description="Disordered" evidence="1">
    <location>
        <begin position="590"/>
        <end position="613"/>
    </location>
</feature>
<comment type="caution">
    <text evidence="2">The sequence shown here is derived from an EMBL/GenBank/DDBJ whole genome shotgun (WGS) entry which is preliminary data.</text>
</comment>
<feature type="compositionally biased region" description="Polar residues" evidence="1">
    <location>
        <begin position="363"/>
        <end position="379"/>
    </location>
</feature>
<accession>A0ABR0BVM3</accession>
<feature type="region of interest" description="Disordered" evidence="1">
    <location>
        <begin position="333"/>
        <end position="379"/>
    </location>
</feature>
<keyword evidence="3" id="KW-1185">Reference proteome</keyword>
<dbReference type="EMBL" id="JAWRVI010000027">
    <property type="protein sequence ID" value="KAK4088042.1"/>
    <property type="molecule type" value="Genomic_DNA"/>
</dbReference>
<sequence>MRARAHRFLRRQTRQSTVVAVVVIAVAWKPCVGRSVAGCCRLSAKGVGHGVAWQRLGSLSEVAGWQQQAAGSPDRSRGAQRGQKKDWNEDGGEGFGRGGARRAGLSSMHEDGRGRERQETVGSDGGGGWRGRLATLLGQRAGGGWTDGCCRAPKEVDVLGVAALARSWGRVRMRGSNNNKHRAGEGRTGQGSENSTQHEYERAGGQRGGETGGMGGWRAQTMSAWTRRAKMRCDAMRWTRAAGRRGRALQAARGTEDLRVPPGSAHWAGGPALLVCSCPPWSAQAFQVAPTRWSGGWAALARGEALRTRARVMATSGGSRQGGLGEAVVAESSYSPPRRPSLHMRPGPAPRWIVPGPIRAGEPTTTYPCRRTSQSNASTTKIGVDERAMPATKAPTSAQYVSLSLRDGARRDELLEPKLSTAGQPASRSPLRALKRRAPSSFVLCPSFRAVTKAFKTRWRSDANLRPQVFLLCPATAAPPPRLGFCASGRVCDLLTYHESPTVARNERRLALRTGDKRRRRSRVVQQVWPFVNGHNDKGNLKGLLLAAQSLLVLGTQLNATSWRVRTLSLNPGASAASLVVRARRPENLSSPARAGEACGSVDVPEPPDSTNRPTLVARHHSPAVGAWAPKLVRVSTSGPTVICVGPEAHDHAEAPIQSFGWATCEHTQTEASKGRATSGRTAQMSR</sequence>
<evidence type="ECO:0000313" key="3">
    <source>
        <dbReference type="Proteomes" id="UP001287286"/>
    </source>
</evidence>
<reference evidence="2 3" key="1">
    <citation type="journal article" date="2024" name="Microbiol. Resour. Announc.">
        <title>Genome annotations for the ascomycete fungi Trichoderma harzianum, Trichoderma aggressivum, and Purpureocillium lilacinum.</title>
        <authorList>
            <person name="Beijen E.P.W."/>
            <person name="Ohm R.A."/>
        </authorList>
    </citation>
    <scope>NUCLEOTIDE SEQUENCE [LARGE SCALE GENOMIC DNA]</scope>
    <source>
        <strain evidence="2 3">CBS 150709</strain>
    </source>
</reference>
<dbReference type="Proteomes" id="UP001287286">
    <property type="component" value="Unassembled WGS sequence"/>
</dbReference>
<feature type="region of interest" description="Disordered" evidence="1">
    <location>
        <begin position="64"/>
        <end position="129"/>
    </location>
</feature>
<gene>
    <name evidence="2" type="ORF">Purlil1_7521</name>
</gene>
<feature type="region of interest" description="Disordered" evidence="1">
    <location>
        <begin position="172"/>
        <end position="217"/>
    </location>
</feature>
<evidence type="ECO:0000313" key="2">
    <source>
        <dbReference type="EMBL" id="KAK4088042.1"/>
    </source>
</evidence>
<feature type="compositionally biased region" description="Basic and acidic residues" evidence="1">
    <location>
        <begin position="108"/>
        <end position="119"/>
    </location>
</feature>